<proteinExistence type="predicted"/>
<sequence>MGHQAHMDNQERKDILDSKDQLDHLVKEDSLAQQGYLVKESQVKMALPDSQVCQVPKDIQDHQVCQGSQDCLGLVNQVSQDQRVIKVPLGLKETVGKEGLKGLMEARVNLVLLGYLVRVVCQETMENQGQEDPQGQVVSKEMMDTKALKESQEWMVQQDQLGLLVFLGQKEMVVSLVYREL</sequence>
<accession>A0A9N7TRD2</accession>
<gene>
    <name evidence="1" type="ORF">PLEPLA_LOCUS5559</name>
</gene>
<dbReference type="AlphaFoldDB" id="A0A9N7TRD2"/>
<keyword evidence="2" id="KW-1185">Reference proteome</keyword>
<name>A0A9N7TRD2_PLEPL</name>
<evidence type="ECO:0000313" key="2">
    <source>
        <dbReference type="Proteomes" id="UP001153269"/>
    </source>
</evidence>
<organism evidence="1 2">
    <name type="scientific">Pleuronectes platessa</name>
    <name type="common">European plaice</name>
    <dbReference type="NCBI Taxonomy" id="8262"/>
    <lineage>
        <taxon>Eukaryota</taxon>
        <taxon>Metazoa</taxon>
        <taxon>Chordata</taxon>
        <taxon>Craniata</taxon>
        <taxon>Vertebrata</taxon>
        <taxon>Euteleostomi</taxon>
        <taxon>Actinopterygii</taxon>
        <taxon>Neopterygii</taxon>
        <taxon>Teleostei</taxon>
        <taxon>Neoteleostei</taxon>
        <taxon>Acanthomorphata</taxon>
        <taxon>Carangaria</taxon>
        <taxon>Pleuronectiformes</taxon>
        <taxon>Pleuronectoidei</taxon>
        <taxon>Pleuronectidae</taxon>
        <taxon>Pleuronectes</taxon>
    </lineage>
</organism>
<dbReference type="Proteomes" id="UP001153269">
    <property type="component" value="Unassembled WGS sequence"/>
</dbReference>
<comment type="caution">
    <text evidence="1">The sequence shown here is derived from an EMBL/GenBank/DDBJ whole genome shotgun (WGS) entry which is preliminary data.</text>
</comment>
<evidence type="ECO:0000313" key="1">
    <source>
        <dbReference type="EMBL" id="CAB1417740.1"/>
    </source>
</evidence>
<reference evidence="1" key="1">
    <citation type="submission" date="2020-03" db="EMBL/GenBank/DDBJ databases">
        <authorList>
            <person name="Weist P."/>
        </authorList>
    </citation>
    <scope>NUCLEOTIDE SEQUENCE</scope>
</reference>
<protein>
    <submittedName>
        <fullName evidence="1">Uncharacterized protein</fullName>
    </submittedName>
</protein>
<dbReference type="EMBL" id="CADEAL010000280">
    <property type="protein sequence ID" value="CAB1417740.1"/>
    <property type="molecule type" value="Genomic_DNA"/>
</dbReference>